<dbReference type="PROSITE" id="PS51318">
    <property type="entry name" value="TAT"/>
    <property type="match status" value="1"/>
</dbReference>
<evidence type="ECO:0000313" key="4">
    <source>
        <dbReference type="Proteomes" id="UP000199005"/>
    </source>
</evidence>
<dbReference type="AlphaFoldDB" id="A0A1H6YK77"/>
<name>A0A1H6YK77_9GAMM</name>
<protein>
    <submittedName>
        <fullName evidence="2">Tat (Twin-arginine translocation) pathway signal sequence</fullName>
    </submittedName>
</protein>
<dbReference type="STRING" id="170623.SAMN04244579_04111"/>
<evidence type="ECO:0000313" key="5">
    <source>
        <dbReference type="Proteomes" id="UP000199250"/>
    </source>
</evidence>
<dbReference type="Proteomes" id="UP000199250">
    <property type="component" value="Unassembled WGS sequence"/>
</dbReference>
<sequence>MSNHASVIPGPSPVPAFTLSRRRLLGAACVGAAAGVLLLNPVGSAWAAAPKAETELATFMTLSQRLTGRNDLDGKLGQSLYEALTKRDAAFAKDLGELQGKLGKSPQGLSGRPQEVARQILAAWYLGLVGSDHTATVVTYQDALMFKAVDGALKPRAFCFGSPGSWAEKPVVGRA</sequence>
<evidence type="ECO:0000256" key="1">
    <source>
        <dbReference type="ARBA" id="ARBA00022729"/>
    </source>
</evidence>
<dbReference type="EMBL" id="FNYO01000082">
    <property type="protein sequence ID" value="SEJ37135.1"/>
    <property type="molecule type" value="Genomic_DNA"/>
</dbReference>
<accession>A0A1H6YK77</accession>
<dbReference type="EMBL" id="FNYQ01000125">
    <property type="protein sequence ID" value="SEJ52024.1"/>
    <property type="molecule type" value="Genomic_DNA"/>
</dbReference>
<dbReference type="OrthoDB" id="6162173at2"/>
<dbReference type="RefSeq" id="WP_090735385.1">
    <property type="nucleotide sequence ID" value="NZ_FNYO01000082.1"/>
</dbReference>
<dbReference type="InterPro" id="IPR019546">
    <property type="entry name" value="TAT_signal_bac_arc"/>
</dbReference>
<gene>
    <name evidence="3" type="ORF">SAMN04244572_04321</name>
    <name evidence="2" type="ORF">SAMN04244579_04111</name>
</gene>
<keyword evidence="1" id="KW-0732">Signal</keyword>
<dbReference type="Pfam" id="PF12318">
    <property type="entry name" value="FAD-SLDH"/>
    <property type="match status" value="1"/>
</dbReference>
<proteinExistence type="predicted"/>
<dbReference type="InterPro" id="IPR006311">
    <property type="entry name" value="TAT_signal"/>
</dbReference>
<evidence type="ECO:0000313" key="3">
    <source>
        <dbReference type="EMBL" id="SEJ52024.1"/>
    </source>
</evidence>
<reference evidence="4 5" key="1">
    <citation type="submission" date="2016-10" db="EMBL/GenBank/DDBJ databases">
        <authorList>
            <person name="de Groot N.N."/>
        </authorList>
    </citation>
    <scope>NUCLEOTIDE SEQUENCE [LARGE SCALE GENOMIC DNA]</scope>
    <source>
        <strain evidence="2 4">DSM 1041</strain>
        <strain evidence="3 5">DSM 373</strain>
    </source>
</reference>
<organism evidence="2 4">
    <name type="scientific">Azotobacter beijerinckii</name>
    <dbReference type="NCBI Taxonomy" id="170623"/>
    <lineage>
        <taxon>Bacteria</taxon>
        <taxon>Pseudomonadati</taxon>
        <taxon>Pseudomonadota</taxon>
        <taxon>Gammaproteobacteria</taxon>
        <taxon>Pseudomonadales</taxon>
        <taxon>Pseudomonadaceae</taxon>
        <taxon>Azotobacter</taxon>
    </lineage>
</organism>
<dbReference type="Proteomes" id="UP000199005">
    <property type="component" value="Unassembled WGS sequence"/>
</dbReference>
<evidence type="ECO:0000313" key="2">
    <source>
        <dbReference type="EMBL" id="SEJ37135.1"/>
    </source>
</evidence>
<dbReference type="InterPro" id="IPR024651">
    <property type="entry name" value="FAD-SLDH_ssu"/>
</dbReference>
<dbReference type="NCBIfam" id="TIGR01409">
    <property type="entry name" value="TAT_signal_seq"/>
    <property type="match status" value="1"/>
</dbReference>